<evidence type="ECO:0000256" key="12">
    <source>
        <dbReference type="ARBA" id="ARBA00049479"/>
    </source>
</evidence>
<protein>
    <recommendedName>
        <fullName evidence="6">Ferroptosis suppressor protein 1</fullName>
    </recommendedName>
    <alternativeName>
        <fullName evidence="7">Apoptosis-inducing factor homologous mitochondrion-associated inducer of death</fullName>
    </alternativeName>
    <alternativeName>
        <fullName evidence="8">p53-responsive gene 3 protein</fullName>
    </alternativeName>
</protein>
<keyword evidence="2" id="KW-0285">Flavoprotein</keyword>
<dbReference type="PANTHER" id="PTHR43735">
    <property type="entry name" value="APOPTOSIS-INDUCING FACTOR 1"/>
    <property type="match status" value="1"/>
</dbReference>
<comment type="catalytic activity">
    <reaction evidence="11">
        <text>phylloquinone + NADH + H(+) = phylloquinol + NAD(+)</text>
        <dbReference type="Rhea" id="RHEA:74075"/>
        <dbReference type="ChEBI" id="CHEBI:15378"/>
        <dbReference type="ChEBI" id="CHEBI:18067"/>
        <dbReference type="ChEBI" id="CHEBI:28433"/>
        <dbReference type="ChEBI" id="CHEBI:57540"/>
        <dbReference type="ChEBI" id="CHEBI:57945"/>
    </reaction>
    <physiologicalReaction direction="left-to-right" evidence="11">
        <dbReference type="Rhea" id="RHEA:74076"/>
    </physiologicalReaction>
</comment>
<keyword evidence="4" id="KW-0560">Oxidoreductase</keyword>
<dbReference type="Gene3D" id="3.50.50.100">
    <property type="match status" value="1"/>
</dbReference>
<evidence type="ECO:0000256" key="3">
    <source>
        <dbReference type="ARBA" id="ARBA00022827"/>
    </source>
</evidence>
<dbReference type="InterPro" id="IPR023753">
    <property type="entry name" value="FAD/NAD-binding_dom"/>
</dbReference>
<dbReference type="Gene3D" id="3.50.50.60">
    <property type="entry name" value="FAD/NAD(P)-binding domain"/>
    <property type="match status" value="1"/>
</dbReference>
<dbReference type="GO" id="GO:0005737">
    <property type="term" value="C:cytoplasm"/>
    <property type="evidence" value="ECO:0007669"/>
    <property type="project" value="TreeGrafter"/>
</dbReference>
<comment type="cofactor">
    <cofactor evidence="5">
        <name>6-hydroxy-FAD</name>
        <dbReference type="ChEBI" id="CHEBI:60470"/>
    </cofactor>
</comment>
<dbReference type="Pfam" id="PF07992">
    <property type="entry name" value="Pyr_redox_2"/>
    <property type="match status" value="1"/>
</dbReference>
<dbReference type="AlphaFoldDB" id="A0A2G8K143"/>
<dbReference type="PANTHER" id="PTHR43735:SF3">
    <property type="entry name" value="FERROPTOSIS SUPPRESSOR PROTEIN 1"/>
    <property type="match status" value="1"/>
</dbReference>
<dbReference type="GO" id="GO:0050660">
    <property type="term" value="F:flavin adenine dinucleotide binding"/>
    <property type="evidence" value="ECO:0007669"/>
    <property type="project" value="TreeGrafter"/>
</dbReference>
<dbReference type="SUPFAM" id="SSF51905">
    <property type="entry name" value="FAD/NAD(P)-binding domain"/>
    <property type="match status" value="1"/>
</dbReference>
<dbReference type="InterPro" id="IPR036188">
    <property type="entry name" value="FAD/NAD-bd_sf"/>
</dbReference>
<evidence type="ECO:0000256" key="5">
    <source>
        <dbReference type="ARBA" id="ARBA00037027"/>
    </source>
</evidence>
<dbReference type="Proteomes" id="UP000230750">
    <property type="component" value="Unassembled WGS sequence"/>
</dbReference>
<evidence type="ECO:0000256" key="4">
    <source>
        <dbReference type="ARBA" id="ARBA00023002"/>
    </source>
</evidence>
<keyword evidence="15" id="KW-1185">Reference proteome</keyword>
<feature type="domain" description="FAD/NAD(P)-binding" evidence="13">
    <location>
        <begin position="12"/>
        <end position="241"/>
    </location>
</feature>
<evidence type="ECO:0000256" key="10">
    <source>
        <dbReference type="ARBA" id="ARBA00049236"/>
    </source>
</evidence>
<evidence type="ECO:0000256" key="1">
    <source>
        <dbReference type="ARBA" id="ARBA00006442"/>
    </source>
</evidence>
<evidence type="ECO:0000259" key="13">
    <source>
        <dbReference type="Pfam" id="PF07992"/>
    </source>
</evidence>
<dbReference type="GO" id="GO:0004174">
    <property type="term" value="F:electron-transferring-flavoprotein dehydrogenase activity"/>
    <property type="evidence" value="ECO:0007669"/>
    <property type="project" value="TreeGrafter"/>
</dbReference>
<dbReference type="EMBL" id="MRZV01000994">
    <property type="protein sequence ID" value="PIK41718.1"/>
    <property type="molecule type" value="Genomic_DNA"/>
</dbReference>
<dbReference type="STRING" id="307972.A0A2G8K143"/>
<reference evidence="14 15" key="1">
    <citation type="journal article" date="2017" name="PLoS Biol.">
        <title>The sea cucumber genome provides insights into morphological evolution and visceral regeneration.</title>
        <authorList>
            <person name="Zhang X."/>
            <person name="Sun L."/>
            <person name="Yuan J."/>
            <person name="Sun Y."/>
            <person name="Gao Y."/>
            <person name="Zhang L."/>
            <person name="Li S."/>
            <person name="Dai H."/>
            <person name="Hamel J.F."/>
            <person name="Liu C."/>
            <person name="Yu Y."/>
            <person name="Liu S."/>
            <person name="Lin W."/>
            <person name="Guo K."/>
            <person name="Jin S."/>
            <person name="Xu P."/>
            <person name="Storey K.B."/>
            <person name="Huan P."/>
            <person name="Zhang T."/>
            <person name="Zhou Y."/>
            <person name="Zhang J."/>
            <person name="Lin C."/>
            <person name="Li X."/>
            <person name="Xing L."/>
            <person name="Huo D."/>
            <person name="Sun M."/>
            <person name="Wang L."/>
            <person name="Mercier A."/>
            <person name="Li F."/>
            <person name="Yang H."/>
            <person name="Xiang J."/>
        </authorList>
    </citation>
    <scope>NUCLEOTIDE SEQUENCE [LARGE SCALE GENOMIC DNA]</scope>
    <source>
        <strain evidence="14">Shaxun</strain>
        <tissue evidence="14">Muscle</tissue>
    </source>
</reference>
<comment type="catalytic activity">
    <reaction evidence="10">
        <text>ubiquinone-10 + NADH + H(+) = ubiquinol-10 + NAD(+)</text>
        <dbReference type="Rhea" id="RHEA:61984"/>
        <dbReference type="ChEBI" id="CHEBI:15378"/>
        <dbReference type="ChEBI" id="CHEBI:46245"/>
        <dbReference type="ChEBI" id="CHEBI:57540"/>
        <dbReference type="ChEBI" id="CHEBI:57945"/>
        <dbReference type="ChEBI" id="CHEBI:64183"/>
    </reaction>
    <physiologicalReaction direction="left-to-right" evidence="10">
        <dbReference type="Rhea" id="RHEA:61985"/>
    </physiologicalReaction>
</comment>
<name>A0A2G8K143_STIJA</name>
<evidence type="ECO:0000313" key="15">
    <source>
        <dbReference type="Proteomes" id="UP000230750"/>
    </source>
</evidence>
<comment type="similarity">
    <text evidence="1">Belongs to the FAD-dependent oxidoreductase family.</text>
</comment>
<evidence type="ECO:0000256" key="6">
    <source>
        <dbReference type="ARBA" id="ARBA00040253"/>
    </source>
</evidence>
<evidence type="ECO:0000256" key="9">
    <source>
        <dbReference type="ARBA" id="ARBA00048412"/>
    </source>
</evidence>
<keyword evidence="3" id="KW-0274">FAD</keyword>
<organism evidence="14 15">
    <name type="scientific">Stichopus japonicus</name>
    <name type="common">Sea cucumber</name>
    <dbReference type="NCBI Taxonomy" id="307972"/>
    <lineage>
        <taxon>Eukaryota</taxon>
        <taxon>Metazoa</taxon>
        <taxon>Echinodermata</taxon>
        <taxon>Eleutherozoa</taxon>
        <taxon>Echinozoa</taxon>
        <taxon>Holothuroidea</taxon>
        <taxon>Aspidochirotacea</taxon>
        <taxon>Aspidochirotida</taxon>
        <taxon>Stichopodidae</taxon>
        <taxon>Apostichopus</taxon>
    </lineage>
</organism>
<proteinExistence type="inferred from homology"/>
<evidence type="ECO:0000256" key="7">
    <source>
        <dbReference type="ARBA" id="ARBA00041541"/>
    </source>
</evidence>
<dbReference type="OrthoDB" id="3244603at2759"/>
<accession>A0A2G8K143</accession>
<dbReference type="PRINTS" id="PR00368">
    <property type="entry name" value="FADPNR"/>
</dbReference>
<comment type="catalytic activity">
    <reaction evidence="9">
        <text>menadione + NADH + H(+) = menadiol + NAD(+)</text>
        <dbReference type="Rhea" id="RHEA:69695"/>
        <dbReference type="ChEBI" id="CHEBI:6746"/>
        <dbReference type="ChEBI" id="CHEBI:15378"/>
        <dbReference type="ChEBI" id="CHEBI:28869"/>
        <dbReference type="ChEBI" id="CHEBI:57540"/>
        <dbReference type="ChEBI" id="CHEBI:57945"/>
    </reaction>
    <physiologicalReaction direction="left-to-right" evidence="9">
        <dbReference type="Rhea" id="RHEA:69696"/>
    </physiologicalReaction>
</comment>
<sequence length="258" mass="28279">MGGRESVLKDTKVVVVGGGYGGAQAVSLLRGKCQLTVIDAREYYHYCIGGPRATVEPGFEKKMLISYAEAWPGIYQQGKVVGVNPKEKVVLLESGRRYRTISLSLLLAVVVRFHQRSNLMLKHSQRRRNSSKPNKSRSVLFVSSWQGKYIVVQSAGRITVIGGGAVGVEMAAEIATEYPQKEVTVVSSSDKIITGPFKKGFRDGVTKQLKNLGVHLVLGERVSNFMDLPTDGSSSCTVKTDGGWKLKQTLSLLQRVYK</sequence>
<comment type="catalytic activity">
    <reaction evidence="12">
        <text>menaquinone-4 + NADH + H(+) = menaquinol-4 + NAD(+)</text>
        <dbReference type="Rhea" id="RHEA:74079"/>
        <dbReference type="ChEBI" id="CHEBI:15378"/>
        <dbReference type="ChEBI" id="CHEBI:57540"/>
        <dbReference type="ChEBI" id="CHEBI:57945"/>
        <dbReference type="ChEBI" id="CHEBI:78277"/>
        <dbReference type="ChEBI" id="CHEBI:193091"/>
    </reaction>
    <physiologicalReaction direction="left-to-right" evidence="12">
        <dbReference type="Rhea" id="RHEA:74080"/>
    </physiologicalReaction>
</comment>
<evidence type="ECO:0000313" key="14">
    <source>
        <dbReference type="EMBL" id="PIK41718.1"/>
    </source>
</evidence>
<gene>
    <name evidence="14" type="ORF">BSL78_21438</name>
</gene>
<comment type="caution">
    <text evidence="14">The sequence shown here is derived from an EMBL/GenBank/DDBJ whole genome shotgun (WGS) entry which is preliminary data.</text>
</comment>
<evidence type="ECO:0000256" key="2">
    <source>
        <dbReference type="ARBA" id="ARBA00022630"/>
    </source>
</evidence>
<evidence type="ECO:0000256" key="11">
    <source>
        <dbReference type="ARBA" id="ARBA00049275"/>
    </source>
</evidence>
<evidence type="ECO:0000256" key="8">
    <source>
        <dbReference type="ARBA" id="ARBA00042318"/>
    </source>
</evidence>